<evidence type="ECO:0000313" key="4">
    <source>
        <dbReference type="EMBL" id="SCY30049.1"/>
    </source>
</evidence>
<dbReference type="Proteomes" id="UP000198636">
    <property type="component" value="Unassembled WGS sequence"/>
</dbReference>
<evidence type="ECO:0000259" key="3">
    <source>
        <dbReference type="PROSITE" id="PS51186"/>
    </source>
</evidence>
<evidence type="ECO:0000256" key="1">
    <source>
        <dbReference type="ARBA" id="ARBA00022679"/>
    </source>
</evidence>
<sequence length="275" mass="32312">MNFEICNPKEDQYGNSKDNIFLAFDISGNYLGSAYTYPSINYYQIYGTPYIIFIDVIVESNDDKDLYKEVRQQLLEKVYSRAMDLRKERPDLKARIYSGFNYDEEKLDFYLGNGFNEDYSIIMEATILESHSYNLPKNVRVTDCRLDLEESIMEYKRIYDDIFITPIEANILREQANYNHFKNLYFSIKGRIQGGCTIFEKDGFGYIETVYVLPEAQGNGISKIIVSYILQYFLSLGLNKTRLEVWKSNKRAVELYKSFGYNEAQKNLMFPYIIP</sequence>
<proteinExistence type="predicted"/>
<dbReference type="InterPro" id="IPR050680">
    <property type="entry name" value="YpeA/RimI_acetyltransf"/>
</dbReference>
<dbReference type="RefSeq" id="WP_091541171.1">
    <property type="nucleotide sequence ID" value="NZ_FMUS01000006.1"/>
</dbReference>
<dbReference type="Pfam" id="PF00583">
    <property type="entry name" value="Acetyltransf_1"/>
    <property type="match status" value="1"/>
</dbReference>
<gene>
    <name evidence="4" type="ORF">SAMN03080606_01217</name>
</gene>
<evidence type="ECO:0000256" key="2">
    <source>
        <dbReference type="ARBA" id="ARBA00023315"/>
    </source>
</evidence>
<dbReference type="AlphaFoldDB" id="A0A1G5ESS0"/>
<dbReference type="PANTHER" id="PTHR43420">
    <property type="entry name" value="ACETYLTRANSFERASE"/>
    <property type="match status" value="1"/>
</dbReference>
<reference evidence="4 5" key="1">
    <citation type="submission" date="2016-10" db="EMBL/GenBank/DDBJ databases">
        <authorList>
            <person name="de Groot N.N."/>
        </authorList>
    </citation>
    <scope>NUCLEOTIDE SEQUENCE [LARGE SCALE GENOMIC DNA]</scope>
    <source>
        <strain evidence="4 5">DSM 18978</strain>
    </source>
</reference>
<evidence type="ECO:0000313" key="5">
    <source>
        <dbReference type="Proteomes" id="UP000198636"/>
    </source>
</evidence>
<keyword evidence="1 4" id="KW-0808">Transferase</keyword>
<accession>A0A1G5ESS0</accession>
<keyword evidence="2" id="KW-0012">Acyltransferase</keyword>
<dbReference type="EMBL" id="FMUS01000006">
    <property type="protein sequence ID" value="SCY30049.1"/>
    <property type="molecule type" value="Genomic_DNA"/>
</dbReference>
<dbReference type="SUPFAM" id="SSF55729">
    <property type="entry name" value="Acyl-CoA N-acyltransferases (Nat)"/>
    <property type="match status" value="1"/>
</dbReference>
<dbReference type="OrthoDB" id="67353at2"/>
<keyword evidence="5" id="KW-1185">Reference proteome</keyword>
<dbReference type="InterPro" id="IPR000182">
    <property type="entry name" value="GNAT_dom"/>
</dbReference>
<protein>
    <submittedName>
        <fullName evidence="4">Acetyltransferase (GNAT) family protein</fullName>
    </submittedName>
</protein>
<dbReference type="GO" id="GO:0016747">
    <property type="term" value="F:acyltransferase activity, transferring groups other than amino-acyl groups"/>
    <property type="evidence" value="ECO:0007669"/>
    <property type="project" value="InterPro"/>
</dbReference>
<dbReference type="InterPro" id="IPR016181">
    <property type="entry name" value="Acyl_CoA_acyltransferase"/>
</dbReference>
<dbReference type="PROSITE" id="PS51186">
    <property type="entry name" value="GNAT"/>
    <property type="match status" value="1"/>
</dbReference>
<dbReference type="CDD" id="cd04301">
    <property type="entry name" value="NAT_SF"/>
    <property type="match status" value="1"/>
</dbReference>
<dbReference type="Gene3D" id="3.40.630.30">
    <property type="match status" value="1"/>
</dbReference>
<name>A0A1G5ESS0_9FIRM</name>
<organism evidence="4 5">
    <name type="scientific">Alkaliphilus peptidifermentans DSM 18978</name>
    <dbReference type="NCBI Taxonomy" id="1120976"/>
    <lineage>
        <taxon>Bacteria</taxon>
        <taxon>Bacillati</taxon>
        <taxon>Bacillota</taxon>
        <taxon>Clostridia</taxon>
        <taxon>Peptostreptococcales</taxon>
        <taxon>Natronincolaceae</taxon>
        <taxon>Alkaliphilus</taxon>
    </lineage>
</organism>
<feature type="domain" description="N-acetyltransferase" evidence="3">
    <location>
        <begin position="142"/>
        <end position="275"/>
    </location>
</feature>
<dbReference type="STRING" id="1120976.SAMN03080606_01217"/>